<accession>F0WZB9</accession>
<dbReference type="EMBL" id="FR824464">
    <property type="protein sequence ID" value="CCA26837.1"/>
    <property type="molecule type" value="Genomic_DNA"/>
</dbReference>
<reference evidence="1" key="1">
    <citation type="journal article" date="2011" name="PLoS Biol.">
        <title>Gene gain and loss during evolution of obligate parasitism in the white rust pathogen of Arabidopsis thaliana.</title>
        <authorList>
            <person name="Kemen E."/>
            <person name="Gardiner A."/>
            <person name="Schultz-Larsen T."/>
            <person name="Kemen A.C."/>
            <person name="Balmuth A.L."/>
            <person name="Robert-Seilaniantz A."/>
            <person name="Bailey K."/>
            <person name="Holub E."/>
            <person name="Studholme D.J."/>
            <person name="Maclean D."/>
            <person name="Jones J.D."/>
        </authorList>
    </citation>
    <scope>NUCLEOTIDE SEQUENCE</scope>
</reference>
<name>F0WZB9_9STRA</name>
<proteinExistence type="predicted"/>
<dbReference type="AlphaFoldDB" id="F0WZB9"/>
<organism evidence="1">
    <name type="scientific">Albugo laibachii Nc14</name>
    <dbReference type="NCBI Taxonomy" id="890382"/>
    <lineage>
        <taxon>Eukaryota</taxon>
        <taxon>Sar</taxon>
        <taxon>Stramenopiles</taxon>
        <taxon>Oomycota</taxon>
        <taxon>Peronosporomycetes</taxon>
        <taxon>Albuginales</taxon>
        <taxon>Albuginaceae</taxon>
        <taxon>Albugo</taxon>
    </lineage>
</organism>
<sequence length="61" mass="7092">MRFSQCPSDSCIFVRQQGNSIIYITLYVDDMLMKDLGNARYVLGIAVSYEREARKLKINQE</sequence>
<evidence type="ECO:0000313" key="1">
    <source>
        <dbReference type="EMBL" id="CCA26837.1"/>
    </source>
</evidence>
<reference evidence="1" key="2">
    <citation type="submission" date="2011-02" db="EMBL/GenBank/DDBJ databases">
        <authorList>
            <person name="MacLean D."/>
        </authorList>
    </citation>
    <scope>NUCLEOTIDE SEQUENCE</scope>
</reference>
<gene>
    <name evidence="1" type="primary">AlNc14C421G11522</name>
    <name evidence="1" type="ORF">ALNC14_129810</name>
</gene>
<protein>
    <submittedName>
        <fullName evidence="1">AlNc14C421G11522 protein</fullName>
    </submittedName>
</protein>
<dbReference type="HOGENOM" id="CLU_2927393_0_0_1"/>